<reference evidence="2" key="1">
    <citation type="journal article" date="2022" name="Mol. Ecol. Resour.">
        <title>The genomes of chicory, endive, great burdock and yacon provide insights into Asteraceae palaeo-polyploidization history and plant inulin production.</title>
        <authorList>
            <person name="Fan W."/>
            <person name="Wang S."/>
            <person name="Wang H."/>
            <person name="Wang A."/>
            <person name="Jiang F."/>
            <person name="Liu H."/>
            <person name="Zhao H."/>
            <person name="Xu D."/>
            <person name="Zhang Y."/>
        </authorList>
    </citation>
    <scope>NUCLEOTIDE SEQUENCE [LARGE SCALE GENOMIC DNA]</scope>
    <source>
        <strain evidence="2">cv. Punajuju</strain>
    </source>
</reference>
<organism evidence="1 2">
    <name type="scientific">Cichorium intybus</name>
    <name type="common">Chicory</name>
    <dbReference type="NCBI Taxonomy" id="13427"/>
    <lineage>
        <taxon>Eukaryota</taxon>
        <taxon>Viridiplantae</taxon>
        <taxon>Streptophyta</taxon>
        <taxon>Embryophyta</taxon>
        <taxon>Tracheophyta</taxon>
        <taxon>Spermatophyta</taxon>
        <taxon>Magnoliopsida</taxon>
        <taxon>eudicotyledons</taxon>
        <taxon>Gunneridae</taxon>
        <taxon>Pentapetalae</taxon>
        <taxon>asterids</taxon>
        <taxon>campanulids</taxon>
        <taxon>Asterales</taxon>
        <taxon>Asteraceae</taxon>
        <taxon>Cichorioideae</taxon>
        <taxon>Cichorieae</taxon>
        <taxon>Cichoriinae</taxon>
        <taxon>Cichorium</taxon>
    </lineage>
</organism>
<proteinExistence type="predicted"/>
<keyword evidence="2" id="KW-1185">Reference proteome</keyword>
<dbReference type="Proteomes" id="UP001055811">
    <property type="component" value="Linkage Group LG03"/>
</dbReference>
<sequence>MFCRHKSLLVMYQGKPAPMGRKSEEQVWDPSECTIHVWFREFLVSMPVLSEKQVDQVDNVLAGEEDAHGGVIVEMSTQPMDLIMFTCLLKASMLHWKQ</sequence>
<evidence type="ECO:0000313" key="1">
    <source>
        <dbReference type="EMBL" id="KAI3763924.1"/>
    </source>
</evidence>
<dbReference type="EMBL" id="CM042011">
    <property type="protein sequence ID" value="KAI3763924.1"/>
    <property type="molecule type" value="Genomic_DNA"/>
</dbReference>
<protein>
    <submittedName>
        <fullName evidence="1">Uncharacterized protein</fullName>
    </submittedName>
</protein>
<gene>
    <name evidence="1" type="ORF">L2E82_13922</name>
</gene>
<comment type="caution">
    <text evidence="1">The sequence shown here is derived from an EMBL/GenBank/DDBJ whole genome shotgun (WGS) entry which is preliminary data.</text>
</comment>
<evidence type="ECO:0000313" key="2">
    <source>
        <dbReference type="Proteomes" id="UP001055811"/>
    </source>
</evidence>
<reference evidence="1 2" key="2">
    <citation type="journal article" date="2022" name="Mol. Ecol. Resour.">
        <title>The genomes of chicory, endive, great burdock and yacon provide insights into Asteraceae paleo-polyploidization history and plant inulin production.</title>
        <authorList>
            <person name="Fan W."/>
            <person name="Wang S."/>
            <person name="Wang H."/>
            <person name="Wang A."/>
            <person name="Jiang F."/>
            <person name="Liu H."/>
            <person name="Zhao H."/>
            <person name="Xu D."/>
            <person name="Zhang Y."/>
        </authorList>
    </citation>
    <scope>NUCLEOTIDE SEQUENCE [LARGE SCALE GENOMIC DNA]</scope>
    <source>
        <strain evidence="2">cv. Punajuju</strain>
        <tissue evidence="1">Leaves</tissue>
    </source>
</reference>
<accession>A0ACB9EYJ7</accession>
<name>A0ACB9EYJ7_CICIN</name>